<keyword evidence="5" id="KW-0732">Signal</keyword>
<name>A0A940X343_9GAMM</name>
<dbReference type="Pfam" id="PF03544">
    <property type="entry name" value="TonB_C"/>
    <property type="match status" value="1"/>
</dbReference>
<evidence type="ECO:0000256" key="3">
    <source>
        <dbReference type="ARBA" id="ARBA00022989"/>
    </source>
</evidence>
<organism evidence="7 8">
    <name type="scientific">Pseudoxanthomonas helianthi</name>
    <dbReference type="NCBI Taxonomy" id="1453541"/>
    <lineage>
        <taxon>Bacteria</taxon>
        <taxon>Pseudomonadati</taxon>
        <taxon>Pseudomonadota</taxon>
        <taxon>Gammaproteobacteria</taxon>
        <taxon>Lysobacterales</taxon>
        <taxon>Lysobacteraceae</taxon>
        <taxon>Pseudoxanthomonas</taxon>
    </lineage>
</organism>
<reference evidence="7" key="2">
    <citation type="submission" date="2021-03" db="EMBL/GenBank/DDBJ databases">
        <authorList>
            <person name="Cao W."/>
        </authorList>
    </citation>
    <scope>NUCLEOTIDE SEQUENCE</scope>
    <source>
        <strain evidence="7">110414</strain>
    </source>
</reference>
<feature type="chain" id="PRO_5037047230" evidence="5">
    <location>
        <begin position="20"/>
        <end position="285"/>
    </location>
</feature>
<dbReference type="EMBL" id="JAGKTC010000001">
    <property type="protein sequence ID" value="MBP3983770.1"/>
    <property type="molecule type" value="Genomic_DNA"/>
</dbReference>
<dbReference type="Proteomes" id="UP000673447">
    <property type="component" value="Unassembled WGS sequence"/>
</dbReference>
<dbReference type="InterPro" id="IPR037682">
    <property type="entry name" value="TonB_C"/>
</dbReference>
<keyword evidence="8" id="KW-1185">Reference proteome</keyword>
<dbReference type="InterPro" id="IPR006260">
    <property type="entry name" value="TonB/TolA_C"/>
</dbReference>
<dbReference type="Gene3D" id="3.30.1150.10">
    <property type="match status" value="1"/>
</dbReference>
<keyword evidence="4" id="KW-0472">Membrane</keyword>
<evidence type="ECO:0000256" key="2">
    <source>
        <dbReference type="ARBA" id="ARBA00022692"/>
    </source>
</evidence>
<evidence type="ECO:0000259" key="6">
    <source>
        <dbReference type="PROSITE" id="PS52015"/>
    </source>
</evidence>
<reference evidence="7" key="1">
    <citation type="journal article" date="2016" name="Int. J. Syst. Evol. Microbiol.">
        <title>Pseudoxanthomonas helianthi sp. nov., isolated from roots of Jerusalem artichoke (Helianthus tuberosus).</title>
        <authorList>
            <person name="Kittiwongwattana C."/>
            <person name="Thawai C."/>
        </authorList>
    </citation>
    <scope>NUCLEOTIDE SEQUENCE</scope>
    <source>
        <strain evidence="7">110414</strain>
    </source>
</reference>
<evidence type="ECO:0000256" key="1">
    <source>
        <dbReference type="ARBA" id="ARBA00004167"/>
    </source>
</evidence>
<comment type="caution">
    <text evidence="7">The sequence shown here is derived from an EMBL/GenBank/DDBJ whole genome shotgun (WGS) entry which is preliminary data.</text>
</comment>
<dbReference type="SUPFAM" id="SSF74653">
    <property type="entry name" value="TolA/TonB C-terminal domain"/>
    <property type="match status" value="1"/>
</dbReference>
<feature type="signal peptide" evidence="5">
    <location>
        <begin position="1"/>
        <end position="19"/>
    </location>
</feature>
<evidence type="ECO:0000256" key="5">
    <source>
        <dbReference type="SAM" id="SignalP"/>
    </source>
</evidence>
<accession>A0A940X343</accession>
<dbReference type="AlphaFoldDB" id="A0A940X343"/>
<sequence>MRKALGMFLLLAAANFASAAGNGPGAVRKQAEASLLVTGTIAIEADGSVSAVDLDSPEKLPKGIAAFVGGSAADWHFEPVLADGKPVAVRTKMSVRLVGKSAGKGQMTVSIRGAEFGDYQARPEAERITGRKMTPPGYPESAAQVGAQGTVYLLIRIASDGSVSDVATEQVNLRIIASEPQMNLFRNQFARTAIVAARRWTFKPPTEGEDARQTQWAVRIPVDFTFGDKREYGEWEAYVPGPRERIAWAQQDDAAFTPDALPEGGIYLAGSKGPKLLTSLGDEGI</sequence>
<gene>
    <name evidence="7" type="ORF">J5837_04955</name>
</gene>
<evidence type="ECO:0000313" key="7">
    <source>
        <dbReference type="EMBL" id="MBP3983770.1"/>
    </source>
</evidence>
<proteinExistence type="predicted"/>
<dbReference type="PROSITE" id="PS52015">
    <property type="entry name" value="TONB_CTD"/>
    <property type="match status" value="1"/>
</dbReference>
<protein>
    <submittedName>
        <fullName evidence="7">TonB family protein</fullName>
    </submittedName>
</protein>
<keyword evidence="3" id="KW-1133">Transmembrane helix</keyword>
<dbReference type="NCBIfam" id="TIGR01352">
    <property type="entry name" value="tonB_Cterm"/>
    <property type="match status" value="1"/>
</dbReference>
<dbReference type="GO" id="GO:0016020">
    <property type="term" value="C:membrane"/>
    <property type="evidence" value="ECO:0007669"/>
    <property type="project" value="UniProtKB-SubCell"/>
</dbReference>
<evidence type="ECO:0000313" key="8">
    <source>
        <dbReference type="Proteomes" id="UP000673447"/>
    </source>
</evidence>
<keyword evidence="2" id="KW-0812">Transmembrane</keyword>
<evidence type="ECO:0000256" key="4">
    <source>
        <dbReference type="ARBA" id="ARBA00023136"/>
    </source>
</evidence>
<comment type="subcellular location">
    <subcellularLocation>
        <location evidence="1">Membrane</location>
        <topology evidence="1">Single-pass membrane protein</topology>
    </subcellularLocation>
</comment>
<feature type="domain" description="TonB C-terminal" evidence="6">
    <location>
        <begin position="123"/>
        <end position="233"/>
    </location>
</feature>
<dbReference type="GO" id="GO:0055085">
    <property type="term" value="P:transmembrane transport"/>
    <property type="evidence" value="ECO:0007669"/>
    <property type="project" value="InterPro"/>
</dbReference>